<dbReference type="AlphaFoldDB" id="L5LYW6"/>
<dbReference type="Proteomes" id="UP000010556">
    <property type="component" value="Unassembled WGS sequence"/>
</dbReference>
<keyword evidence="3" id="KW-1185">Reference proteome</keyword>
<feature type="region of interest" description="Disordered" evidence="1">
    <location>
        <begin position="41"/>
        <end position="65"/>
    </location>
</feature>
<evidence type="ECO:0000313" key="2">
    <source>
        <dbReference type="EMBL" id="ELK31614.1"/>
    </source>
</evidence>
<organism evidence="2 3">
    <name type="scientific">Myotis davidii</name>
    <name type="common">David's myotis</name>
    <dbReference type="NCBI Taxonomy" id="225400"/>
    <lineage>
        <taxon>Eukaryota</taxon>
        <taxon>Metazoa</taxon>
        <taxon>Chordata</taxon>
        <taxon>Craniata</taxon>
        <taxon>Vertebrata</taxon>
        <taxon>Euteleostomi</taxon>
        <taxon>Mammalia</taxon>
        <taxon>Eutheria</taxon>
        <taxon>Laurasiatheria</taxon>
        <taxon>Chiroptera</taxon>
        <taxon>Yangochiroptera</taxon>
        <taxon>Vespertilionidae</taxon>
        <taxon>Myotis</taxon>
    </lineage>
</organism>
<proteinExistence type="predicted"/>
<evidence type="ECO:0000313" key="3">
    <source>
        <dbReference type="Proteomes" id="UP000010556"/>
    </source>
</evidence>
<accession>L5LYW6</accession>
<evidence type="ECO:0000256" key="1">
    <source>
        <dbReference type="SAM" id="MobiDB-lite"/>
    </source>
</evidence>
<sequence length="157" mass="17275">MLLLAFEKLQVGFIQHSSEVAAGASAGHTGQGVETIDESPLTQTHSQDLPYPHGVPPGPRARGLEDRSSALHVVPSLKGSLRINSKWVKYLKVCHETIKILEENIGRKITDILHSNSIETSEGSPFQKLTPVTAGWGVQRPQDAERLGRNERMNETY</sequence>
<dbReference type="EMBL" id="KB105967">
    <property type="protein sequence ID" value="ELK31614.1"/>
    <property type="molecule type" value="Genomic_DNA"/>
</dbReference>
<name>L5LYW6_MYODS</name>
<gene>
    <name evidence="2" type="ORF">MDA_GLEAN10025269</name>
</gene>
<protein>
    <submittedName>
        <fullName evidence="2">Uncharacterized protein</fullName>
    </submittedName>
</protein>
<reference evidence="3" key="1">
    <citation type="journal article" date="2013" name="Science">
        <title>Comparative analysis of bat genomes provides insight into the evolution of flight and immunity.</title>
        <authorList>
            <person name="Zhang G."/>
            <person name="Cowled C."/>
            <person name="Shi Z."/>
            <person name="Huang Z."/>
            <person name="Bishop-Lilly K.A."/>
            <person name="Fang X."/>
            <person name="Wynne J.W."/>
            <person name="Xiong Z."/>
            <person name="Baker M.L."/>
            <person name="Zhao W."/>
            <person name="Tachedjian M."/>
            <person name="Zhu Y."/>
            <person name="Zhou P."/>
            <person name="Jiang X."/>
            <person name="Ng J."/>
            <person name="Yang L."/>
            <person name="Wu L."/>
            <person name="Xiao J."/>
            <person name="Feng Y."/>
            <person name="Chen Y."/>
            <person name="Sun X."/>
            <person name="Zhang Y."/>
            <person name="Marsh G.A."/>
            <person name="Crameri G."/>
            <person name="Broder C.C."/>
            <person name="Frey K.G."/>
            <person name="Wang L.F."/>
            <person name="Wang J."/>
        </authorList>
    </citation>
    <scope>NUCLEOTIDE SEQUENCE [LARGE SCALE GENOMIC DNA]</scope>
</reference>